<dbReference type="PANTHER" id="PTHR24305:SF166">
    <property type="entry name" value="CYTOCHROME P450 12A4, MITOCHONDRIAL-RELATED"/>
    <property type="match status" value="1"/>
</dbReference>
<dbReference type="InterPro" id="IPR001128">
    <property type="entry name" value="Cyt_P450"/>
</dbReference>
<dbReference type="Pfam" id="PF00067">
    <property type="entry name" value="p450"/>
    <property type="match status" value="1"/>
</dbReference>
<dbReference type="EMBL" id="CP001803">
    <property type="protein sequence ID" value="ACY23993.1"/>
    <property type="molecule type" value="Genomic_DNA"/>
</dbReference>
<dbReference type="GO" id="GO:0005506">
    <property type="term" value="F:iron ion binding"/>
    <property type="evidence" value="ECO:0007669"/>
    <property type="project" value="InterPro"/>
</dbReference>
<dbReference type="AlphaFoldDB" id="D0LFE4"/>
<evidence type="ECO:0000256" key="1">
    <source>
        <dbReference type="ARBA" id="ARBA00001971"/>
    </source>
</evidence>
<keyword evidence="3 4" id="KW-0479">Metal-binding</keyword>
<dbReference type="PRINTS" id="PR00385">
    <property type="entry name" value="P450"/>
</dbReference>
<dbReference type="GO" id="GO:0004497">
    <property type="term" value="F:monooxygenase activity"/>
    <property type="evidence" value="ECO:0007669"/>
    <property type="project" value="UniProtKB-KW"/>
</dbReference>
<evidence type="ECO:0000313" key="6">
    <source>
        <dbReference type="Proteomes" id="UP000001219"/>
    </source>
</evidence>
<comment type="similarity">
    <text evidence="2 4">Belongs to the cytochrome P450 family.</text>
</comment>
<reference evidence="5 6" key="1">
    <citation type="journal article" date="2010" name="Stand. Genomic Sci.">
        <title>Complete genome sequence of Gordonia bronchialis type strain (3410).</title>
        <authorList>
            <person name="Ivanova N."/>
            <person name="Sikorski J."/>
            <person name="Jando M."/>
            <person name="Lapidus A."/>
            <person name="Nolan M."/>
            <person name="Lucas S."/>
            <person name="Del Rio T.G."/>
            <person name="Tice H."/>
            <person name="Copeland A."/>
            <person name="Cheng J.F."/>
            <person name="Chen F."/>
            <person name="Bruce D."/>
            <person name="Goodwin L."/>
            <person name="Pitluck S."/>
            <person name="Mavromatis K."/>
            <person name="Ovchinnikova G."/>
            <person name="Pati A."/>
            <person name="Chen A."/>
            <person name="Palaniappan K."/>
            <person name="Land M."/>
            <person name="Hauser L."/>
            <person name="Chang Y.J."/>
            <person name="Jeffries C.D."/>
            <person name="Chain P."/>
            <person name="Saunders E."/>
            <person name="Han C."/>
            <person name="Detter J.C."/>
            <person name="Brettin T."/>
            <person name="Rohde M."/>
            <person name="Goker M."/>
            <person name="Bristow J."/>
            <person name="Eisen J.A."/>
            <person name="Markowitz V."/>
            <person name="Hugenholtz P."/>
            <person name="Klenk H.P."/>
            <person name="Kyrpides N.C."/>
        </authorList>
    </citation>
    <scope>NUCLEOTIDE SEQUENCE [LARGE SCALE GENOMIC DNA]</scope>
    <source>
        <strain evidence="6">ATCC 25592 / DSM 43247 / BCRC 13721 / JCM 3198 / KCTC 3076 / NBRC 16047 / NCTC 10667</strain>
        <plasmid evidence="6">pGBRO01</plasmid>
    </source>
</reference>
<evidence type="ECO:0000313" key="5">
    <source>
        <dbReference type="EMBL" id="ACY23993.1"/>
    </source>
</evidence>
<keyword evidence="4" id="KW-0503">Monooxygenase</keyword>
<organism evidence="5 6">
    <name type="scientific">Gordonia bronchialis (strain ATCC 25592 / DSM 43247 / BCRC 13721 / JCM 3198 / KCTC 3076 / NBRC 16047 / NCTC 10667)</name>
    <name type="common">Rhodococcus bronchialis</name>
    <dbReference type="NCBI Taxonomy" id="526226"/>
    <lineage>
        <taxon>Bacteria</taxon>
        <taxon>Bacillati</taxon>
        <taxon>Actinomycetota</taxon>
        <taxon>Actinomycetes</taxon>
        <taxon>Mycobacteriales</taxon>
        <taxon>Gordoniaceae</taxon>
        <taxon>Gordonia</taxon>
    </lineage>
</organism>
<geneLocation type="plasmid" evidence="5 6">
    <name>pGBRO01</name>
</geneLocation>
<dbReference type="OrthoDB" id="7376058at2"/>
<dbReference type="InterPro" id="IPR050121">
    <property type="entry name" value="Cytochrome_P450_monoxygenase"/>
</dbReference>
<evidence type="ECO:0000256" key="3">
    <source>
        <dbReference type="PIRSR" id="PIRSR602401-1"/>
    </source>
</evidence>
<dbReference type="KEGG" id="gbr:Gbro_4880"/>
<dbReference type="eggNOG" id="COG2124">
    <property type="taxonomic scope" value="Bacteria"/>
</dbReference>
<dbReference type="SUPFAM" id="SSF48264">
    <property type="entry name" value="Cytochrome P450"/>
    <property type="match status" value="1"/>
</dbReference>
<dbReference type="RefSeq" id="WP_012836464.1">
    <property type="nucleotide sequence ID" value="NC_013442.1"/>
</dbReference>
<gene>
    <name evidence="5" type="ORF">Gbro_4880</name>
</gene>
<keyword evidence="3 4" id="KW-0408">Iron</keyword>
<dbReference type="GO" id="GO:0020037">
    <property type="term" value="F:heme binding"/>
    <property type="evidence" value="ECO:0007669"/>
    <property type="project" value="InterPro"/>
</dbReference>
<dbReference type="Gene3D" id="1.10.630.10">
    <property type="entry name" value="Cytochrome P450"/>
    <property type="match status" value="1"/>
</dbReference>
<name>D0LFE4_GORB4</name>
<keyword evidence="6" id="KW-1185">Reference proteome</keyword>
<evidence type="ECO:0000256" key="2">
    <source>
        <dbReference type="ARBA" id="ARBA00010617"/>
    </source>
</evidence>
<keyword evidence="3 4" id="KW-0349">Heme</keyword>
<protein>
    <submittedName>
        <fullName evidence="5">Cytochrome P450</fullName>
    </submittedName>
</protein>
<evidence type="ECO:0000256" key="4">
    <source>
        <dbReference type="RuleBase" id="RU000461"/>
    </source>
</evidence>
<dbReference type="InterPro" id="IPR002401">
    <property type="entry name" value="Cyt_P450_E_grp-I"/>
</dbReference>
<dbReference type="HOGENOM" id="CLU_001570_5_4_11"/>
<comment type="cofactor">
    <cofactor evidence="1 3">
        <name>heme</name>
        <dbReference type="ChEBI" id="CHEBI:30413"/>
    </cofactor>
</comment>
<dbReference type="PROSITE" id="PS00086">
    <property type="entry name" value="CYTOCHROME_P450"/>
    <property type="match status" value="1"/>
</dbReference>
<keyword evidence="5" id="KW-0614">Plasmid</keyword>
<dbReference type="Proteomes" id="UP000001219">
    <property type="component" value="Plasmid pGBRO01"/>
</dbReference>
<dbReference type="GO" id="GO:0016705">
    <property type="term" value="F:oxidoreductase activity, acting on paired donors, with incorporation or reduction of molecular oxygen"/>
    <property type="evidence" value="ECO:0007669"/>
    <property type="project" value="InterPro"/>
</dbReference>
<dbReference type="PANTHER" id="PTHR24305">
    <property type="entry name" value="CYTOCHROME P450"/>
    <property type="match status" value="1"/>
</dbReference>
<dbReference type="InterPro" id="IPR017972">
    <property type="entry name" value="Cyt_P450_CS"/>
</dbReference>
<proteinExistence type="inferred from homology"/>
<sequence length="464" mass="51067">MHVSELPGPSWSLPLIGDLWRINPAMPVHSELALVESLGALYKLNMGLGRELVVTTDHNVINDTSDEATWTKFLSSPFVLMRETMTGNGLLTANNSDPLWSKANDLIAPGFSRGALVSYHPIMIEAVNQLCDMWETSQGSWVDVSRDMNRLTMEVIARAGFSDTFNALGPESSSASIVDELTQTLRALSATANSLPILAALRSSRLKRGAQSLRDAATRIVAQHRSRSDSHGHTDLLDRMCPAGSSDALPRQNAVDQCLTLLAAGNETTAGTLAFCLHYLAQDLALQSSVRNEVKSVGAVAGLPYEAISKLRITRRVVDESLRLWPVAPAYFRRARQDTVVHSRDHGPVSVPKNTVVMVLLLGAHRDPTTWGSDAAQFRPDRFDPKELRRFPDRVYRPFGVGPRSCIGRQFAIHEAILTLAGIVERYHLEPQAKTHYQLQADEMITLKPRGLRLKVEAVARDGS</sequence>
<accession>D0LFE4</accession>
<dbReference type="InterPro" id="IPR036396">
    <property type="entry name" value="Cyt_P450_sf"/>
</dbReference>
<feature type="binding site" description="axial binding residue" evidence="3">
    <location>
        <position position="406"/>
    </location>
    <ligand>
        <name>heme</name>
        <dbReference type="ChEBI" id="CHEBI:30413"/>
    </ligand>
    <ligandPart>
        <name>Fe</name>
        <dbReference type="ChEBI" id="CHEBI:18248"/>
    </ligandPart>
</feature>
<keyword evidence="4" id="KW-0560">Oxidoreductase</keyword>
<dbReference type="PRINTS" id="PR00463">
    <property type="entry name" value="EP450I"/>
</dbReference>